<keyword evidence="3" id="KW-1185">Reference proteome</keyword>
<dbReference type="OrthoDB" id="9794197at2"/>
<dbReference type="CDD" id="cd04301">
    <property type="entry name" value="NAT_SF"/>
    <property type="match status" value="1"/>
</dbReference>
<feature type="domain" description="N-acetyltransferase" evidence="1">
    <location>
        <begin position="1"/>
        <end position="148"/>
    </location>
</feature>
<dbReference type="GO" id="GO:0016747">
    <property type="term" value="F:acyltransferase activity, transferring groups other than amino-acyl groups"/>
    <property type="evidence" value="ECO:0007669"/>
    <property type="project" value="InterPro"/>
</dbReference>
<gene>
    <name evidence="2" type="ORF">SAMN02745229_02391</name>
</gene>
<dbReference type="Gene3D" id="3.40.630.30">
    <property type="match status" value="1"/>
</dbReference>
<evidence type="ECO:0000313" key="3">
    <source>
        <dbReference type="Proteomes" id="UP000184278"/>
    </source>
</evidence>
<dbReference type="InterPro" id="IPR000182">
    <property type="entry name" value="GNAT_dom"/>
</dbReference>
<keyword evidence="2" id="KW-0808">Transferase</keyword>
<dbReference type="PROSITE" id="PS51186">
    <property type="entry name" value="GNAT"/>
    <property type="match status" value="1"/>
</dbReference>
<dbReference type="InterPro" id="IPR016181">
    <property type="entry name" value="Acyl_CoA_acyltransferase"/>
</dbReference>
<organism evidence="2 3">
    <name type="scientific">Butyrivibrio fibrisolvens DSM 3071</name>
    <dbReference type="NCBI Taxonomy" id="1121131"/>
    <lineage>
        <taxon>Bacteria</taxon>
        <taxon>Bacillati</taxon>
        <taxon>Bacillota</taxon>
        <taxon>Clostridia</taxon>
        <taxon>Lachnospirales</taxon>
        <taxon>Lachnospiraceae</taxon>
        <taxon>Butyrivibrio</taxon>
    </lineage>
</organism>
<dbReference type="SUPFAM" id="SSF55729">
    <property type="entry name" value="Acyl-CoA N-acyltransferases (Nat)"/>
    <property type="match status" value="1"/>
</dbReference>
<dbReference type="Proteomes" id="UP000184278">
    <property type="component" value="Unassembled WGS sequence"/>
</dbReference>
<dbReference type="GeneID" id="89510810"/>
<name>A0A1M5ZLP9_BUTFI</name>
<sequence>MAIRQAKISDVSRIAELIVTNYRTNFYPIFKYDAFYFGELNVIDTAKEYLDNQDILNNTYVYDDGVVKGMIRLDDKQIVKLFVEPQFQSQKIGAKLLSFATKEKNADWLWVLEQNERGIAFYKKNGFDFTGEKMEEDDYVSLLKMKLQK</sequence>
<evidence type="ECO:0000259" key="1">
    <source>
        <dbReference type="PROSITE" id="PS51186"/>
    </source>
</evidence>
<proteinExistence type="predicted"/>
<dbReference type="STRING" id="1121131.SAMN02745229_02391"/>
<reference evidence="3" key="1">
    <citation type="submission" date="2016-11" db="EMBL/GenBank/DDBJ databases">
        <authorList>
            <person name="Varghese N."/>
            <person name="Submissions S."/>
        </authorList>
    </citation>
    <scope>NUCLEOTIDE SEQUENCE [LARGE SCALE GENOMIC DNA]</scope>
    <source>
        <strain evidence="3">DSM 3071</strain>
    </source>
</reference>
<evidence type="ECO:0000313" key="2">
    <source>
        <dbReference type="EMBL" id="SHI25059.1"/>
    </source>
</evidence>
<dbReference type="Pfam" id="PF13508">
    <property type="entry name" value="Acetyltransf_7"/>
    <property type="match status" value="1"/>
</dbReference>
<accession>A0A1M5ZLP9</accession>
<protein>
    <submittedName>
        <fullName evidence="2">Acetyltransferase (GNAT) domain-containing protein</fullName>
    </submittedName>
</protein>
<dbReference type="AlphaFoldDB" id="A0A1M5ZLP9"/>
<dbReference type="EMBL" id="FQXK01000020">
    <property type="protein sequence ID" value="SHI25059.1"/>
    <property type="molecule type" value="Genomic_DNA"/>
</dbReference>
<dbReference type="RefSeq" id="WP_073388051.1">
    <property type="nucleotide sequence ID" value="NZ_FQXK01000020.1"/>
</dbReference>